<dbReference type="OrthoDB" id="9810372at2"/>
<dbReference type="Pfam" id="PF00480">
    <property type="entry name" value="ROK"/>
    <property type="match status" value="1"/>
</dbReference>
<evidence type="ECO:0000313" key="2">
    <source>
        <dbReference type="EMBL" id="OZG63940.1"/>
    </source>
</evidence>
<gene>
    <name evidence="2" type="ORF">BHAP_1443</name>
</gene>
<dbReference type="PANTHER" id="PTHR18964">
    <property type="entry name" value="ROK (REPRESSOR, ORF, KINASE) FAMILY"/>
    <property type="match status" value="1"/>
</dbReference>
<name>A0A261FXM5_9BIFI</name>
<dbReference type="SUPFAM" id="SSF53067">
    <property type="entry name" value="Actin-like ATPase domain"/>
    <property type="match status" value="1"/>
</dbReference>
<dbReference type="InterPro" id="IPR043129">
    <property type="entry name" value="ATPase_NBD"/>
</dbReference>
<comment type="similarity">
    <text evidence="1">Belongs to the ROK (NagC/XylR) family.</text>
</comment>
<evidence type="ECO:0000256" key="1">
    <source>
        <dbReference type="ARBA" id="ARBA00006479"/>
    </source>
</evidence>
<keyword evidence="3" id="KW-1185">Reference proteome</keyword>
<dbReference type="AlphaFoldDB" id="A0A261FXM5"/>
<dbReference type="PANTHER" id="PTHR18964:SF165">
    <property type="entry name" value="BETA-GLUCOSIDE KINASE"/>
    <property type="match status" value="1"/>
</dbReference>
<dbReference type="EMBL" id="MWWY01000026">
    <property type="protein sequence ID" value="OZG63940.1"/>
    <property type="molecule type" value="Genomic_DNA"/>
</dbReference>
<protein>
    <submittedName>
        <fullName evidence="2">Transcriptional regulator</fullName>
    </submittedName>
</protein>
<dbReference type="InterPro" id="IPR000600">
    <property type="entry name" value="ROK"/>
</dbReference>
<sequence>MSGVQRILTFEVGFNFTRYMQMTNGVMGVPSSIATPSASYDDFLQALVKIVRQQTEPIDGIAFSVPGFVNVDQQFATASGRLAPISHHRLGDDINAALGTSIPTWMENDANCVAIAEKNRGNARKYDDFVVITITDTGMGGAIVIDGKLHRGRAWRAGEFGMIASNYETGGWKTLHEYTGMTSLATRYAERFHVPADSVVPSSLLRRIDEPEIRPLVEDWAEYIAIAIFNVIAVMDPQCVLLGGLISQETDFIALIRQALERHPSWKDFRTPITRCRYANVSAFYGAYDAFMAERGASISGSDALAA</sequence>
<organism evidence="2 3">
    <name type="scientific">Bifidobacterium hapali</name>
    <dbReference type="NCBI Taxonomy" id="1630172"/>
    <lineage>
        <taxon>Bacteria</taxon>
        <taxon>Bacillati</taxon>
        <taxon>Actinomycetota</taxon>
        <taxon>Actinomycetes</taxon>
        <taxon>Bifidobacteriales</taxon>
        <taxon>Bifidobacteriaceae</taxon>
        <taxon>Bifidobacterium</taxon>
    </lineage>
</organism>
<dbReference type="Proteomes" id="UP000216074">
    <property type="component" value="Unassembled WGS sequence"/>
</dbReference>
<evidence type="ECO:0000313" key="3">
    <source>
        <dbReference type="Proteomes" id="UP000216074"/>
    </source>
</evidence>
<dbReference type="RefSeq" id="WP_094730054.1">
    <property type="nucleotide sequence ID" value="NZ_MWWY01000026.1"/>
</dbReference>
<dbReference type="Gene3D" id="3.30.420.40">
    <property type="match status" value="2"/>
</dbReference>
<proteinExistence type="inferred from homology"/>
<reference evidence="2 3" key="1">
    <citation type="journal article" date="2017" name="BMC Genomics">
        <title>Comparative genomic and phylogenomic analyses of the Bifidobacteriaceae family.</title>
        <authorList>
            <person name="Lugli G.A."/>
            <person name="Milani C."/>
            <person name="Turroni F."/>
            <person name="Duranti S."/>
            <person name="Mancabelli L."/>
            <person name="Mangifesta M."/>
            <person name="Ferrario C."/>
            <person name="Modesto M."/>
            <person name="Mattarelli P."/>
            <person name="Jiri K."/>
            <person name="van Sinderen D."/>
            <person name="Ventura M."/>
        </authorList>
    </citation>
    <scope>NUCLEOTIDE SEQUENCE [LARGE SCALE GENOMIC DNA]</scope>
    <source>
        <strain evidence="2 3">DSM 100202</strain>
    </source>
</reference>
<comment type="caution">
    <text evidence="2">The sequence shown here is derived from an EMBL/GenBank/DDBJ whole genome shotgun (WGS) entry which is preliminary data.</text>
</comment>
<accession>A0A261FXM5</accession>